<dbReference type="Proteomes" id="UP000596351">
    <property type="component" value="Chromosome"/>
</dbReference>
<evidence type="ECO:0000313" key="1">
    <source>
        <dbReference type="EMBL" id="QRF52865.1"/>
    </source>
</evidence>
<evidence type="ECO:0000313" key="2">
    <source>
        <dbReference type="Proteomes" id="UP000596351"/>
    </source>
</evidence>
<organism evidence="1 2">
    <name type="scientific">Rhizobium rosettiformans</name>
    <dbReference type="NCBI Taxonomy" id="1368430"/>
    <lineage>
        <taxon>Bacteria</taxon>
        <taxon>Pseudomonadati</taxon>
        <taxon>Pseudomonadota</taxon>
        <taxon>Alphaproteobacteria</taxon>
        <taxon>Hyphomicrobiales</taxon>
        <taxon>Rhizobiaceae</taxon>
        <taxon>Rhizobium/Agrobacterium group</taxon>
        <taxon>Rhizobium</taxon>
    </lineage>
</organism>
<protein>
    <submittedName>
        <fullName evidence="1">Uncharacterized protein</fullName>
    </submittedName>
</protein>
<dbReference type="EMBL" id="CP032405">
    <property type="protein sequence ID" value="QRF52865.1"/>
    <property type="molecule type" value="Genomic_DNA"/>
</dbReference>
<reference evidence="1 2" key="1">
    <citation type="submission" date="2018-09" db="EMBL/GenBank/DDBJ databases">
        <title>Rhizobium sp. MAE2-X.</title>
        <authorList>
            <person name="Lee Y."/>
            <person name="Jeon C.O."/>
        </authorList>
    </citation>
    <scope>NUCLEOTIDE SEQUENCE [LARGE SCALE GENOMIC DNA]</scope>
    <source>
        <strain evidence="1 2">MAE2-X</strain>
    </source>
</reference>
<dbReference type="RefSeq" id="WP_203015590.1">
    <property type="nucleotide sequence ID" value="NZ_CP032405.1"/>
</dbReference>
<name>A0ABX7EY42_9HYPH</name>
<keyword evidence="2" id="KW-1185">Reference proteome</keyword>
<proteinExistence type="predicted"/>
<sequence>MSLWGEKSVLIAMTSVAFGERPDCLEGKLDGARSIAPVLPEIGSSLFSMQTKTQKNRDGSSDRATGHEPSIHRLDVFFGSGAGELAAQAGRGF</sequence>
<accession>A0ABX7EY42</accession>
<gene>
    <name evidence="1" type="ORF">D4A92_16200</name>
</gene>